<reference evidence="1 2" key="1">
    <citation type="journal article" date="2006" name="J. Bacteriol.">
        <title>The genome sequence of the obligately chemolithoautotrophic, facultatively anaerobic bacterium Thiobacillus denitrificans.</title>
        <authorList>
            <person name="Beller H.R."/>
            <person name="Chain P.S."/>
            <person name="Letain T.E."/>
            <person name="Chakicherla A."/>
            <person name="Larimer F.W."/>
            <person name="Richardson P.M."/>
            <person name="Coleman M.A."/>
            <person name="Wood A.P."/>
            <person name="Kelly D.P."/>
        </authorList>
    </citation>
    <scope>NUCLEOTIDE SEQUENCE [LARGE SCALE GENOMIC DNA]</scope>
    <source>
        <strain evidence="1 2">ATCC 25259</strain>
    </source>
</reference>
<dbReference type="SUPFAM" id="SSF52540">
    <property type="entry name" value="P-loop containing nucleoside triphosphate hydrolases"/>
    <property type="match status" value="1"/>
</dbReference>
<dbReference type="STRING" id="292415.Tbd_1458"/>
<dbReference type="InterPro" id="IPR052732">
    <property type="entry name" value="Cell-binding_unc_protein"/>
</dbReference>
<accession>Q3SIW4</accession>
<proteinExistence type="predicted"/>
<organism evidence="1 2">
    <name type="scientific">Thiobacillus denitrificans (strain ATCC 25259 / T1)</name>
    <dbReference type="NCBI Taxonomy" id="292415"/>
    <lineage>
        <taxon>Bacteria</taxon>
        <taxon>Pseudomonadati</taxon>
        <taxon>Pseudomonadota</taxon>
        <taxon>Betaproteobacteria</taxon>
        <taxon>Nitrosomonadales</taxon>
        <taxon>Thiobacillaceae</taxon>
        <taxon>Thiobacillus</taxon>
    </lineage>
</organism>
<dbReference type="PANTHER" id="PTHR43883:SF1">
    <property type="entry name" value="GLUCONOKINASE"/>
    <property type="match status" value="1"/>
</dbReference>
<dbReference type="SUPFAM" id="SSF56112">
    <property type="entry name" value="Protein kinase-like (PK-like)"/>
    <property type="match status" value="1"/>
</dbReference>
<keyword evidence="2" id="KW-1185">Reference proteome</keyword>
<dbReference type="InterPro" id="IPR027417">
    <property type="entry name" value="P-loop_NTPase"/>
</dbReference>
<dbReference type="Gene3D" id="3.90.1200.10">
    <property type="match status" value="1"/>
</dbReference>
<dbReference type="OrthoDB" id="9810277at2"/>
<gene>
    <name evidence="1" type="ordered locus">Tbd_1458</name>
</gene>
<dbReference type="Gene3D" id="3.40.50.300">
    <property type="entry name" value="P-loop containing nucleotide triphosphate hydrolases"/>
    <property type="match status" value="1"/>
</dbReference>
<dbReference type="EMBL" id="CP000116">
    <property type="protein sequence ID" value="AAZ97411.1"/>
    <property type="molecule type" value="Genomic_DNA"/>
</dbReference>
<dbReference type="Pfam" id="PF13671">
    <property type="entry name" value="AAA_33"/>
    <property type="match status" value="1"/>
</dbReference>
<dbReference type="eggNOG" id="COG2187">
    <property type="taxonomic scope" value="Bacteria"/>
</dbReference>
<dbReference type="eggNOG" id="COG0645">
    <property type="taxonomic scope" value="Bacteria"/>
</dbReference>
<protein>
    <recommendedName>
        <fullName evidence="3">Aminoglycoside phosphotransferase domain-containing protein</fullName>
    </recommendedName>
</protein>
<name>Q3SIW4_THIDA</name>
<evidence type="ECO:0008006" key="3">
    <source>
        <dbReference type="Google" id="ProtNLM"/>
    </source>
</evidence>
<evidence type="ECO:0000313" key="2">
    <source>
        <dbReference type="Proteomes" id="UP000008291"/>
    </source>
</evidence>
<dbReference type="Proteomes" id="UP000008291">
    <property type="component" value="Chromosome"/>
</dbReference>
<sequence>MTAALDTPAPGTALIRALHDPACYDHPIAPVRVIETHISWVLLTGDYAYKIKKPLDLGFLDFSTVSARLHACCDEVRLNRRLTPDIYLDVVAISGTPADPRINGSGEAFEFAVKMRQFDADATLDRLDAAGRLTAGHVDAIATTLARFHLEDAARAGADSAWGEPEGVWAPMAQNFAQLAPRLTDADERALLDRLQDWSEAEHRRLVPLLAARKREGFVRECHGDLHLGNLAWVDDGLLAFDCLEFDAELRWIDIQSEIAFCYMDLLQRGHAEWGWRFVNRWLEETGDYAGLALLRFYAVYRALVRAKVAAVDGAQHDDAAAHPRRQVRTLLDLAQTLVESPAPRLDITHGPSGAGKTTVTDRLMQAPGAIRLRSDVERKRLAGLPALARSGAGVGEALYAEDATRATYARLATLAADLLDGGWPVVVDATFGARWQRDLLRTVAESRGVAFRILDFKLPPAVLRERVEARARALTDASEADLGVLARQLESAEPLAADEQALAVDAAS</sequence>
<dbReference type="InterPro" id="IPR011009">
    <property type="entry name" value="Kinase-like_dom_sf"/>
</dbReference>
<dbReference type="PANTHER" id="PTHR43883">
    <property type="entry name" value="SLR0207 PROTEIN"/>
    <property type="match status" value="1"/>
</dbReference>
<dbReference type="KEGG" id="tbd:Tbd_1458"/>
<evidence type="ECO:0000313" key="1">
    <source>
        <dbReference type="EMBL" id="AAZ97411.1"/>
    </source>
</evidence>
<dbReference type="RefSeq" id="WP_011311970.1">
    <property type="nucleotide sequence ID" value="NC_007404.1"/>
</dbReference>
<dbReference type="HOGENOM" id="CLU_026771_1_1_4"/>
<dbReference type="AlphaFoldDB" id="Q3SIW4"/>